<dbReference type="Proteomes" id="UP001055879">
    <property type="component" value="Linkage Group LG13"/>
</dbReference>
<protein>
    <submittedName>
        <fullName evidence="1">Uncharacterized protein</fullName>
    </submittedName>
</protein>
<organism evidence="1 2">
    <name type="scientific">Arctium lappa</name>
    <name type="common">Greater burdock</name>
    <name type="synonym">Lappa major</name>
    <dbReference type="NCBI Taxonomy" id="4217"/>
    <lineage>
        <taxon>Eukaryota</taxon>
        <taxon>Viridiplantae</taxon>
        <taxon>Streptophyta</taxon>
        <taxon>Embryophyta</taxon>
        <taxon>Tracheophyta</taxon>
        <taxon>Spermatophyta</taxon>
        <taxon>Magnoliopsida</taxon>
        <taxon>eudicotyledons</taxon>
        <taxon>Gunneridae</taxon>
        <taxon>Pentapetalae</taxon>
        <taxon>asterids</taxon>
        <taxon>campanulids</taxon>
        <taxon>Asterales</taxon>
        <taxon>Asteraceae</taxon>
        <taxon>Carduoideae</taxon>
        <taxon>Cardueae</taxon>
        <taxon>Arctiinae</taxon>
        <taxon>Arctium</taxon>
    </lineage>
</organism>
<sequence>MDAEARELKQIRSFKSTKQTDSSVNKDDPEIDYRGYISLKDVLTNSSSNFHVMSNDDNQFINSSNISIRNVLVKHAASAYVQSAFLQQRDTNCLRTVLERIRDLTSCGSCKRQPICDCEAAASKAVLCRFVGTVSGVAFIIKKPDLTGDEEMKIAILGNENVYYEMKMISKSKKRQKIRSLGVGTARGLRRVGSGSCMGNTSKLSLCSLLSSAL</sequence>
<proteinExistence type="predicted"/>
<evidence type="ECO:0000313" key="2">
    <source>
        <dbReference type="Proteomes" id="UP001055879"/>
    </source>
</evidence>
<accession>A0ACB8Y7A3</accession>
<keyword evidence="2" id="KW-1185">Reference proteome</keyword>
<reference evidence="2" key="1">
    <citation type="journal article" date="2022" name="Mol. Ecol. Resour.">
        <title>The genomes of chicory, endive, great burdock and yacon provide insights into Asteraceae palaeo-polyploidization history and plant inulin production.</title>
        <authorList>
            <person name="Fan W."/>
            <person name="Wang S."/>
            <person name="Wang H."/>
            <person name="Wang A."/>
            <person name="Jiang F."/>
            <person name="Liu H."/>
            <person name="Zhao H."/>
            <person name="Xu D."/>
            <person name="Zhang Y."/>
        </authorList>
    </citation>
    <scope>NUCLEOTIDE SEQUENCE [LARGE SCALE GENOMIC DNA]</scope>
    <source>
        <strain evidence="2">cv. Niubang</strain>
    </source>
</reference>
<name>A0ACB8Y7A3_ARCLA</name>
<comment type="caution">
    <text evidence="1">The sequence shown here is derived from an EMBL/GenBank/DDBJ whole genome shotgun (WGS) entry which is preliminary data.</text>
</comment>
<gene>
    <name evidence="1" type="ORF">L6452_35708</name>
</gene>
<reference evidence="1 2" key="2">
    <citation type="journal article" date="2022" name="Mol. Ecol. Resour.">
        <title>The genomes of chicory, endive, great burdock and yacon provide insights into Asteraceae paleo-polyploidization history and plant inulin production.</title>
        <authorList>
            <person name="Fan W."/>
            <person name="Wang S."/>
            <person name="Wang H."/>
            <person name="Wang A."/>
            <person name="Jiang F."/>
            <person name="Liu H."/>
            <person name="Zhao H."/>
            <person name="Xu D."/>
            <person name="Zhang Y."/>
        </authorList>
    </citation>
    <scope>NUCLEOTIDE SEQUENCE [LARGE SCALE GENOMIC DNA]</scope>
    <source>
        <strain evidence="2">cv. Niubang</strain>
    </source>
</reference>
<dbReference type="EMBL" id="CM042059">
    <property type="protein sequence ID" value="KAI3680929.1"/>
    <property type="molecule type" value="Genomic_DNA"/>
</dbReference>
<evidence type="ECO:0000313" key="1">
    <source>
        <dbReference type="EMBL" id="KAI3680929.1"/>
    </source>
</evidence>